<reference evidence="2 3" key="1">
    <citation type="submission" date="2024-01" db="EMBL/GenBank/DDBJ databases">
        <authorList>
            <person name="Waweru B."/>
        </authorList>
    </citation>
    <scope>NUCLEOTIDE SEQUENCE [LARGE SCALE GENOMIC DNA]</scope>
</reference>
<evidence type="ECO:0000256" key="1">
    <source>
        <dbReference type="SAM" id="MobiDB-lite"/>
    </source>
</evidence>
<evidence type="ECO:0000313" key="2">
    <source>
        <dbReference type="EMBL" id="CAK7328461.1"/>
    </source>
</evidence>
<name>A0AAV1R807_9ROSI</name>
<sequence>MDKGQSLGGRERADFEGGESEDYTIHREKGRIGKGEQQQCSVGDAKCGVGGGGEGGRGQCREGGASGGGKEECEREKNKERRRKLEV</sequence>
<dbReference type="AlphaFoldDB" id="A0AAV1R807"/>
<evidence type="ECO:0000313" key="3">
    <source>
        <dbReference type="Proteomes" id="UP001314170"/>
    </source>
</evidence>
<dbReference type="Proteomes" id="UP001314170">
    <property type="component" value="Unassembled WGS sequence"/>
</dbReference>
<gene>
    <name evidence="2" type="ORF">DCAF_LOCUS6185</name>
</gene>
<organism evidence="2 3">
    <name type="scientific">Dovyalis caffra</name>
    <dbReference type="NCBI Taxonomy" id="77055"/>
    <lineage>
        <taxon>Eukaryota</taxon>
        <taxon>Viridiplantae</taxon>
        <taxon>Streptophyta</taxon>
        <taxon>Embryophyta</taxon>
        <taxon>Tracheophyta</taxon>
        <taxon>Spermatophyta</taxon>
        <taxon>Magnoliopsida</taxon>
        <taxon>eudicotyledons</taxon>
        <taxon>Gunneridae</taxon>
        <taxon>Pentapetalae</taxon>
        <taxon>rosids</taxon>
        <taxon>fabids</taxon>
        <taxon>Malpighiales</taxon>
        <taxon>Salicaceae</taxon>
        <taxon>Flacourtieae</taxon>
        <taxon>Dovyalis</taxon>
    </lineage>
</organism>
<feature type="compositionally biased region" description="Basic and acidic residues" evidence="1">
    <location>
        <begin position="23"/>
        <end position="34"/>
    </location>
</feature>
<feature type="region of interest" description="Disordered" evidence="1">
    <location>
        <begin position="1"/>
        <end position="87"/>
    </location>
</feature>
<feature type="compositionally biased region" description="Basic and acidic residues" evidence="1">
    <location>
        <begin position="69"/>
        <end position="87"/>
    </location>
</feature>
<accession>A0AAV1R807</accession>
<feature type="compositionally biased region" description="Basic and acidic residues" evidence="1">
    <location>
        <begin position="1"/>
        <end position="15"/>
    </location>
</feature>
<feature type="compositionally biased region" description="Gly residues" evidence="1">
    <location>
        <begin position="48"/>
        <end position="58"/>
    </location>
</feature>
<comment type="caution">
    <text evidence="2">The sequence shown here is derived from an EMBL/GenBank/DDBJ whole genome shotgun (WGS) entry which is preliminary data.</text>
</comment>
<keyword evidence="3" id="KW-1185">Reference proteome</keyword>
<protein>
    <submittedName>
        <fullName evidence="2">Uncharacterized protein</fullName>
    </submittedName>
</protein>
<proteinExistence type="predicted"/>
<dbReference type="EMBL" id="CAWUPB010000893">
    <property type="protein sequence ID" value="CAK7328461.1"/>
    <property type="molecule type" value="Genomic_DNA"/>
</dbReference>